<dbReference type="AlphaFoldDB" id="A0A8S4D8F8"/>
<dbReference type="EMBL" id="CAJHNJ030000002">
    <property type="protein sequence ID" value="CAG9091090.1"/>
    <property type="molecule type" value="Genomic_DNA"/>
</dbReference>
<evidence type="ECO:0000259" key="7">
    <source>
        <dbReference type="PROSITE" id="PS50011"/>
    </source>
</evidence>
<keyword evidence="3" id="KW-0547">Nucleotide-binding</keyword>
<keyword evidence="9" id="KW-1185">Reference proteome</keyword>
<keyword evidence="4" id="KW-0418">Kinase</keyword>
<proteinExistence type="predicted"/>
<feature type="domain" description="Protein kinase" evidence="7">
    <location>
        <begin position="19"/>
        <end position="283"/>
    </location>
</feature>
<dbReference type="Gene3D" id="1.10.510.10">
    <property type="entry name" value="Transferase(Phosphotransferase) domain 1"/>
    <property type="match status" value="1"/>
</dbReference>
<feature type="region of interest" description="Disordered" evidence="6">
    <location>
        <begin position="313"/>
        <end position="379"/>
    </location>
</feature>
<dbReference type="OrthoDB" id="541276at2759"/>
<dbReference type="Pfam" id="PF00069">
    <property type="entry name" value="Pkinase"/>
    <property type="match status" value="1"/>
</dbReference>
<protein>
    <submittedName>
        <fullName evidence="8">(diamondback moth) hypothetical protein</fullName>
    </submittedName>
</protein>
<reference evidence="8" key="1">
    <citation type="submission" date="2020-11" db="EMBL/GenBank/DDBJ databases">
        <authorList>
            <person name="Whiteford S."/>
        </authorList>
    </citation>
    <scope>NUCLEOTIDE SEQUENCE</scope>
</reference>
<evidence type="ECO:0000256" key="6">
    <source>
        <dbReference type="SAM" id="MobiDB-lite"/>
    </source>
</evidence>
<sequence length="379" mass="44207">MSKLLLTDSETDTLRSRGFRMLKKLNEGAFAKVYRSEYRKSPNHKKITLACKVMDVAVAPLDFVDKFLPREIEALTTLSHPHLVHTHSIFFRGTKYFIFMRFMEHGDLLDFILEKGVVTEDQARIWMRQLLLGLQYMHLLEVAHRDIKCENALLTSNKNVKLSDFGFARICVNYDFQEVLSETFCGSLAYTAPEILSGEPYFPKPTDLWSMGVVMYVMLNRALPFRNWTVEGLYEAQMENNWRWKQQHAKNVSRVGRDFLRAMMDPDPDTRWNVDRLVDSTWIKMDMRLRVWTPQEIAAYRKARAERNRIRGVLHMEETDTSPFSDSKMHESTYTESDINSPSTSGASQMTRPDLYMTSDETAEQTQDKSTETQNHVPR</sequence>
<evidence type="ECO:0000256" key="5">
    <source>
        <dbReference type="ARBA" id="ARBA00022840"/>
    </source>
</evidence>
<dbReference type="GO" id="GO:0050321">
    <property type="term" value="F:tau-protein kinase activity"/>
    <property type="evidence" value="ECO:0007669"/>
    <property type="project" value="TreeGrafter"/>
</dbReference>
<dbReference type="PROSITE" id="PS50011">
    <property type="entry name" value="PROTEIN_KINASE_DOM"/>
    <property type="match status" value="1"/>
</dbReference>
<organism evidence="8 9">
    <name type="scientific">Plutella xylostella</name>
    <name type="common">Diamondback moth</name>
    <name type="synonym">Plutella maculipennis</name>
    <dbReference type="NCBI Taxonomy" id="51655"/>
    <lineage>
        <taxon>Eukaryota</taxon>
        <taxon>Metazoa</taxon>
        <taxon>Ecdysozoa</taxon>
        <taxon>Arthropoda</taxon>
        <taxon>Hexapoda</taxon>
        <taxon>Insecta</taxon>
        <taxon>Pterygota</taxon>
        <taxon>Neoptera</taxon>
        <taxon>Endopterygota</taxon>
        <taxon>Lepidoptera</taxon>
        <taxon>Glossata</taxon>
        <taxon>Ditrysia</taxon>
        <taxon>Yponomeutoidea</taxon>
        <taxon>Plutellidae</taxon>
        <taxon>Plutella</taxon>
    </lineage>
</organism>
<name>A0A8S4D8F8_PLUXY</name>
<dbReference type="GO" id="GO:0005524">
    <property type="term" value="F:ATP binding"/>
    <property type="evidence" value="ECO:0007669"/>
    <property type="project" value="UniProtKB-KW"/>
</dbReference>
<dbReference type="GO" id="GO:0005737">
    <property type="term" value="C:cytoplasm"/>
    <property type="evidence" value="ECO:0007669"/>
    <property type="project" value="TreeGrafter"/>
</dbReference>
<dbReference type="SMART" id="SM00220">
    <property type="entry name" value="S_TKc"/>
    <property type="match status" value="1"/>
</dbReference>
<evidence type="ECO:0000256" key="2">
    <source>
        <dbReference type="ARBA" id="ARBA00022679"/>
    </source>
</evidence>
<evidence type="ECO:0000313" key="9">
    <source>
        <dbReference type="Proteomes" id="UP000653454"/>
    </source>
</evidence>
<dbReference type="PANTHER" id="PTHR24346">
    <property type="entry name" value="MAP/MICROTUBULE AFFINITY-REGULATING KINASE"/>
    <property type="match status" value="1"/>
</dbReference>
<evidence type="ECO:0000256" key="3">
    <source>
        <dbReference type="ARBA" id="ARBA00022741"/>
    </source>
</evidence>
<evidence type="ECO:0000256" key="1">
    <source>
        <dbReference type="ARBA" id="ARBA00022527"/>
    </source>
</evidence>
<dbReference type="Proteomes" id="UP000653454">
    <property type="component" value="Unassembled WGS sequence"/>
</dbReference>
<feature type="compositionally biased region" description="Polar residues" evidence="6">
    <location>
        <begin position="334"/>
        <end position="351"/>
    </location>
</feature>
<keyword evidence="1" id="KW-0723">Serine/threonine-protein kinase</keyword>
<accession>A0A8S4D8F8</accession>
<dbReference type="InterPro" id="IPR011009">
    <property type="entry name" value="Kinase-like_dom_sf"/>
</dbReference>
<evidence type="ECO:0000313" key="8">
    <source>
        <dbReference type="EMBL" id="CAG9091090.1"/>
    </source>
</evidence>
<keyword evidence="5" id="KW-0067">ATP-binding</keyword>
<dbReference type="InterPro" id="IPR000719">
    <property type="entry name" value="Prot_kinase_dom"/>
</dbReference>
<dbReference type="SUPFAM" id="SSF56112">
    <property type="entry name" value="Protein kinase-like (PK-like)"/>
    <property type="match status" value="1"/>
</dbReference>
<gene>
    <name evidence="8" type="ORF">PLXY2_LOCUS704</name>
</gene>
<dbReference type="FunFam" id="1.10.510.10:FF:000571">
    <property type="entry name" value="Maternal embryonic leucine zipper kinase"/>
    <property type="match status" value="1"/>
</dbReference>
<dbReference type="PANTHER" id="PTHR24346:SF82">
    <property type="entry name" value="KP78A-RELATED"/>
    <property type="match status" value="1"/>
</dbReference>
<evidence type="ECO:0000256" key="4">
    <source>
        <dbReference type="ARBA" id="ARBA00022777"/>
    </source>
</evidence>
<dbReference type="GO" id="GO:0035556">
    <property type="term" value="P:intracellular signal transduction"/>
    <property type="evidence" value="ECO:0007669"/>
    <property type="project" value="TreeGrafter"/>
</dbReference>
<comment type="caution">
    <text evidence="8">The sequence shown here is derived from an EMBL/GenBank/DDBJ whole genome shotgun (WGS) entry which is preliminary data.</text>
</comment>
<keyword evidence="2" id="KW-0808">Transferase</keyword>
<dbReference type="KEGG" id="pxy:105398015"/>
<dbReference type="GO" id="GO:0000226">
    <property type="term" value="P:microtubule cytoskeleton organization"/>
    <property type="evidence" value="ECO:0007669"/>
    <property type="project" value="TreeGrafter"/>
</dbReference>